<feature type="non-terminal residue" evidence="3">
    <location>
        <position position="140"/>
    </location>
</feature>
<dbReference type="InterPro" id="IPR006016">
    <property type="entry name" value="UspA"/>
</dbReference>
<dbReference type="PRINTS" id="PR01438">
    <property type="entry name" value="UNVRSLSTRESS"/>
</dbReference>
<proteinExistence type="inferred from homology"/>
<dbReference type="Gene3D" id="3.40.50.620">
    <property type="entry name" value="HUPs"/>
    <property type="match status" value="1"/>
</dbReference>
<evidence type="ECO:0000313" key="3">
    <source>
        <dbReference type="EMBL" id="PLO68174.1"/>
    </source>
</evidence>
<dbReference type="CDD" id="cd00293">
    <property type="entry name" value="USP-like"/>
    <property type="match status" value="1"/>
</dbReference>
<protein>
    <submittedName>
        <fullName evidence="3">Universal stress protein UspG</fullName>
    </submittedName>
</protein>
<dbReference type="PANTHER" id="PTHR46268">
    <property type="entry name" value="STRESS RESPONSE PROTEIN NHAX"/>
    <property type="match status" value="1"/>
</dbReference>
<comment type="similarity">
    <text evidence="1">Belongs to the universal stress protein A family.</text>
</comment>
<dbReference type="SUPFAM" id="SSF52402">
    <property type="entry name" value="Adenine nucleotide alpha hydrolases-like"/>
    <property type="match status" value="1"/>
</dbReference>
<dbReference type="PANTHER" id="PTHR46268:SF6">
    <property type="entry name" value="UNIVERSAL STRESS PROTEIN UP12"/>
    <property type="match status" value="1"/>
</dbReference>
<evidence type="ECO:0000259" key="2">
    <source>
        <dbReference type="Pfam" id="PF00582"/>
    </source>
</evidence>
<sequence length="140" mass="15799">MYKTIIMPVDVFEMELSDKAVRHAEFLAQQDGVIHLLHVLPGSSSFTMSRFTADLRRFEEHLQHEAETRLKTMAGHFSIDPSRIKMHVRFGNVRDMVNELANEIKADVVVIGSRNPSISTHLLGSNASSVIRHAHIPVMV</sequence>
<dbReference type="NCBIfam" id="NF012000">
    <property type="entry name" value="PRK15456.1"/>
    <property type="match status" value="1"/>
</dbReference>
<organism evidence="3 4">
    <name type="scientific">Klebsiella michiganensis</name>
    <dbReference type="NCBI Taxonomy" id="1134687"/>
    <lineage>
        <taxon>Bacteria</taxon>
        <taxon>Pseudomonadati</taxon>
        <taxon>Pseudomonadota</taxon>
        <taxon>Gammaproteobacteria</taxon>
        <taxon>Enterobacterales</taxon>
        <taxon>Enterobacteriaceae</taxon>
        <taxon>Klebsiella/Raoultella group</taxon>
        <taxon>Klebsiella</taxon>
    </lineage>
</organism>
<dbReference type="Proteomes" id="UP000234667">
    <property type="component" value="Unassembled WGS sequence"/>
</dbReference>
<dbReference type="InterPro" id="IPR014729">
    <property type="entry name" value="Rossmann-like_a/b/a_fold"/>
</dbReference>
<dbReference type="EMBL" id="PIDR01000529">
    <property type="protein sequence ID" value="PLO68174.1"/>
    <property type="molecule type" value="Genomic_DNA"/>
</dbReference>
<evidence type="ECO:0000256" key="1">
    <source>
        <dbReference type="ARBA" id="ARBA00008791"/>
    </source>
</evidence>
<accession>A0A2J5PQK6</accession>
<gene>
    <name evidence="3" type="ORF">CWN49_17065</name>
</gene>
<reference evidence="3 4" key="1">
    <citation type="submission" date="2017-11" db="EMBL/GenBank/DDBJ databases">
        <authorList>
            <person name="Han C.G."/>
        </authorList>
    </citation>
    <scope>NUCLEOTIDE SEQUENCE [LARGE SCALE GENOMIC DNA]</scope>
    <source>
        <strain evidence="3 4">A10</strain>
    </source>
</reference>
<reference evidence="3 4" key="2">
    <citation type="submission" date="2018-01" db="EMBL/GenBank/DDBJ databases">
        <title>Genomic study of Klebsiella pneumoniae.</title>
        <authorList>
            <person name="Yang Y."/>
            <person name="Bicalho R."/>
        </authorList>
    </citation>
    <scope>NUCLEOTIDE SEQUENCE [LARGE SCALE GENOMIC DNA]</scope>
    <source>
        <strain evidence="3 4">A10</strain>
    </source>
</reference>
<evidence type="ECO:0000313" key="4">
    <source>
        <dbReference type="Proteomes" id="UP000234667"/>
    </source>
</evidence>
<dbReference type="AlphaFoldDB" id="A0A2J5PQK6"/>
<dbReference type="Pfam" id="PF00582">
    <property type="entry name" value="Usp"/>
    <property type="match status" value="1"/>
</dbReference>
<dbReference type="InterPro" id="IPR006015">
    <property type="entry name" value="Universal_stress_UspA"/>
</dbReference>
<name>A0A2J5PQK6_9ENTR</name>
<comment type="caution">
    <text evidence="3">The sequence shown here is derived from an EMBL/GenBank/DDBJ whole genome shotgun (WGS) entry which is preliminary data.</text>
</comment>
<feature type="domain" description="UspA" evidence="2">
    <location>
        <begin position="1"/>
        <end position="140"/>
    </location>
</feature>